<dbReference type="STRING" id="28115.HQ47_01125"/>
<dbReference type="EMBL" id="JRFA01000002">
    <property type="protein sequence ID" value="KGN76418.1"/>
    <property type="molecule type" value="Genomic_DNA"/>
</dbReference>
<protein>
    <submittedName>
        <fullName evidence="1">Uncharacterized protein</fullName>
    </submittedName>
</protein>
<keyword evidence="2" id="KW-1185">Reference proteome</keyword>
<name>A0A0A2EBZ5_9PORP</name>
<organism evidence="1 2">
    <name type="scientific">Porphyromonas macacae</name>
    <dbReference type="NCBI Taxonomy" id="28115"/>
    <lineage>
        <taxon>Bacteria</taxon>
        <taxon>Pseudomonadati</taxon>
        <taxon>Bacteroidota</taxon>
        <taxon>Bacteroidia</taxon>
        <taxon>Bacteroidales</taxon>
        <taxon>Porphyromonadaceae</taxon>
        <taxon>Porphyromonas</taxon>
    </lineage>
</organism>
<dbReference type="Proteomes" id="UP000030103">
    <property type="component" value="Unassembled WGS sequence"/>
</dbReference>
<proteinExistence type="predicted"/>
<sequence length="1258" mass="145920">MNLVTRNHLERWAETALSKSTLPYLISRLVRASTPASTKINIPWGSATYIGGWDGIVNCETETVYVPQGISLWEFGTSSDCTAKANSDYDKRKNNPIGFEPSNSTFIFVTPRLWTKKDEWIREKKAESHWKNVIAYDSIDLEQWLDRILSVSLWLASQDGIGAYPFEGIITADEFWEEWSIGPKGFRLFPEIIIAGREHEKKILQSELLGEPKIVAIKASTKNEAIAFIIAAAKTFQDEEGGRFFSKTLVVNTEENFRGIVRNNINSTLNIIPRFDETQPLNMAVSKGNHVLVPLGVGDDMNLKNTITLPTIDRDGQVDALIKSGILREDAKRLSRESARNITILKKLLKFPQYKAKWYDKENIRDIIPALLLGRWDENFVGDIELIEKLSGQSYADYSAVLNKWRDFEESPIIQIGRTWRLTSPLDSWTNLAPQLTRNDFQTLQECFSIAFKNGNPIIEPEDRVLTYFSNRRKYSDWSREGLVQSLILAGQIRGELPNIDNPQDWVDNIIFDLLNNASGEVWISIDKELPLIAEASPETVLKAVRKSLEKQEPEVMDMFKEEDGVFSKTSHHTGLLWALESLAWLPEYLKDVSLILLKLSRLDPGGNLSNRPINSITEIFKPWHYQTLAPFEYRMEVLKHITEKEKALGWSLLIRMLPSYHDVAFPTHKMRWRMFDKNTNLSYTYKEIWDTHSAVIEMLITIFDNDEDKFSQLIKETPRLSHADRKRVLDWADEVYPNIQHEKKIAWETIRGILSDHRSCPDAGWALPETELVCFERLYNKLQPADIIHKYLWLFNEQWPQLPEGLRYDSENYEQQQKKVDDTRRVAVEEWLKKLNLETVIGLRNKVQDRRTFGRILAQVVTTKGDILLVCQCLGDTPEQMPFVHGFIYEKFVANDFNWIKALFGELQGEVFDKKSLSNVLIPLTQNQQLWDFVASLDGEIQDEYWQNIQPHFPHLTDDEKVYGIKMLLGYKRFFSTIANAWLFPNVIPSELLVEMLKRILTEEANENSHLAGCEVERIFEELDKRTDIDRSTLLDLECLYLPILSCNVRRNPKILEEELVNNPEFFIAVLKLLYKSKDEKLLEEERENLSSGDIQNGAERAYHLLHSWKRIPGMRDDNSIDENELNDWIQKARLLAESVGRLEVADEEIGQVLARYPEDCLSWPEEKIFRIIEDINTDDLKRGYYLGLVDKRSFSTRGAFDGGDIEREKAVYFEKLENDFRFQYPNVAEIFKDIKKNYLAEAKRMDEEAERSSLEY</sequence>
<comment type="caution">
    <text evidence="1">The sequence shown here is derived from an EMBL/GenBank/DDBJ whole genome shotgun (WGS) entry which is preliminary data.</text>
</comment>
<gene>
    <name evidence="1" type="ORF">HQ47_01125</name>
</gene>
<evidence type="ECO:0000313" key="2">
    <source>
        <dbReference type="Proteomes" id="UP000030103"/>
    </source>
</evidence>
<dbReference type="AlphaFoldDB" id="A0A0A2EBZ5"/>
<reference evidence="1 2" key="1">
    <citation type="submission" date="2014-09" db="EMBL/GenBank/DDBJ databases">
        <title>Draft Genome Sequence of Porphyromonas macacae COT-192_OH2859.</title>
        <authorList>
            <person name="Wallis C."/>
            <person name="Deusch O."/>
            <person name="O'Flynn C."/>
            <person name="Davis I."/>
            <person name="Horsfall A."/>
            <person name="Kirkwood N."/>
            <person name="Harris S."/>
            <person name="Eisen J.A."/>
            <person name="Coil D.A."/>
            <person name="Darling A.E."/>
            <person name="Jospin G."/>
            <person name="Alexiev A."/>
        </authorList>
    </citation>
    <scope>NUCLEOTIDE SEQUENCE [LARGE SCALE GENOMIC DNA]</scope>
    <source>
        <strain evidence="2">COT-192 OH2859</strain>
    </source>
</reference>
<dbReference type="OrthoDB" id="9796370at2"/>
<evidence type="ECO:0000313" key="1">
    <source>
        <dbReference type="EMBL" id="KGN76418.1"/>
    </source>
</evidence>
<dbReference type="RefSeq" id="WP_036872659.1">
    <property type="nucleotide sequence ID" value="NZ_JRFA01000002.1"/>
</dbReference>
<accession>A0A0A2EBZ5</accession>